<accession>A0A8I1ECN1</accession>
<dbReference type="Proteomes" id="UP000637061">
    <property type="component" value="Unassembled WGS sequence"/>
</dbReference>
<evidence type="ECO:0000313" key="1">
    <source>
        <dbReference type="EMBL" id="MBI6882844.1"/>
    </source>
</evidence>
<dbReference type="EMBL" id="JAEHTE010000002">
    <property type="protein sequence ID" value="MBI6882844.1"/>
    <property type="molecule type" value="Genomic_DNA"/>
</dbReference>
<evidence type="ECO:0000313" key="2">
    <source>
        <dbReference type="Proteomes" id="UP000637061"/>
    </source>
</evidence>
<reference evidence="1" key="1">
    <citation type="submission" date="2020-12" db="EMBL/GenBank/DDBJ databases">
        <title>Enhanced detection system for hospital associated transmission using whole genome sequencing surveillance.</title>
        <authorList>
            <person name="Harrison L.H."/>
            <person name="Van Tyne D."/>
            <person name="Marsh J.W."/>
            <person name="Griffith M.P."/>
            <person name="Snyder D.J."/>
            <person name="Cooper V.S."/>
            <person name="Mustapha M."/>
        </authorList>
    </citation>
    <scope>NUCLEOTIDE SEQUENCE</scope>
    <source>
        <strain evidence="1">PSB00042</strain>
    </source>
</reference>
<dbReference type="RefSeq" id="WP_198746468.1">
    <property type="nucleotide sequence ID" value="NZ_JAEHTE010000002.1"/>
</dbReference>
<sequence>MSTLGSIPPEVFNEIYLTLPRSLMHSEMHEALLEDERKRLIAEGFTGDILSYSIDEYKKKLSGLGPISVAEMAYETCIQSDRFDQESNQVWIDRSGKFKVNPSDIYRHNLIDSLLAIAEKVQGASATAREKNLLIGQVDMICVTGKGQVSLGYGEFTFSFDAENRQVKHAAGKSEASSFTQSDIDRVSKSYKQYVDKCIRSGKNNLPNSMGM</sequence>
<comment type="caution">
    <text evidence="1">The sequence shown here is derived from an EMBL/GenBank/DDBJ whole genome shotgun (WGS) entry which is preliminary data.</text>
</comment>
<proteinExistence type="predicted"/>
<protein>
    <submittedName>
        <fullName evidence="1">Uncharacterized protein</fullName>
    </submittedName>
</protein>
<name>A0A8I1ECN1_PSEPU</name>
<gene>
    <name evidence="1" type="ORF">JEU22_02880</name>
</gene>
<dbReference type="AlphaFoldDB" id="A0A8I1ECN1"/>
<organism evidence="1 2">
    <name type="scientific">Pseudomonas putida</name>
    <name type="common">Arthrobacter siderocapsulatus</name>
    <dbReference type="NCBI Taxonomy" id="303"/>
    <lineage>
        <taxon>Bacteria</taxon>
        <taxon>Pseudomonadati</taxon>
        <taxon>Pseudomonadota</taxon>
        <taxon>Gammaproteobacteria</taxon>
        <taxon>Pseudomonadales</taxon>
        <taxon>Pseudomonadaceae</taxon>
        <taxon>Pseudomonas</taxon>
    </lineage>
</organism>